<evidence type="ECO:0000313" key="2">
    <source>
        <dbReference type="EMBL" id="GMF30022.1"/>
    </source>
</evidence>
<dbReference type="EMBL" id="BSXT01000558">
    <property type="protein sequence ID" value="GMF30022.1"/>
    <property type="molecule type" value="Genomic_DNA"/>
</dbReference>
<evidence type="ECO:0000256" key="1">
    <source>
        <dbReference type="SAM" id="MobiDB-lite"/>
    </source>
</evidence>
<proteinExistence type="predicted"/>
<protein>
    <submittedName>
        <fullName evidence="2">Unnamed protein product</fullName>
    </submittedName>
</protein>
<comment type="caution">
    <text evidence="2">The sequence shown here is derived from an EMBL/GenBank/DDBJ whole genome shotgun (WGS) entry which is preliminary data.</text>
</comment>
<sequence length="275" mass="31261">MVELPAIVGRSHLRPYRDQEEVNEVNTTEIENERRGSFGGGESDELRNDEWNGGSTEGLVSSVTKKPSMTTNPRTFYDSSWCASSPQEVEKVHATARLPDEVEIPLIKTQRMADTREEGPHVPDGPTEVLTIPGHEPRDYQPMRQPPTNETHDLWVRRTKELIPKVVEFRRGRPRRVWVTNISDRLVTCPVHLPLLLWVPRGDLPWTEGYVRLGPDKYNEWRVLAYSRSRDSFVGSSAICSHPQTHRRSLRLPVGRLTVAARLGATQFQLAGCLV</sequence>
<dbReference type="AlphaFoldDB" id="A0A9W6X3R0"/>
<reference evidence="2" key="1">
    <citation type="submission" date="2023-04" db="EMBL/GenBank/DDBJ databases">
        <title>Phytophthora fragariaefolia NBRC 109709.</title>
        <authorList>
            <person name="Ichikawa N."/>
            <person name="Sato H."/>
            <person name="Tonouchi N."/>
        </authorList>
    </citation>
    <scope>NUCLEOTIDE SEQUENCE</scope>
    <source>
        <strain evidence="2">NBRC 109709</strain>
    </source>
</reference>
<accession>A0A9W6X3R0</accession>
<gene>
    <name evidence="2" type="ORF">Pfra01_000655600</name>
</gene>
<dbReference type="Proteomes" id="UP001165121">
    <property type="component" value="Unassembled WGS sequence"/>
</dbReference>
<organism evidence="2 3">
    <name type="scientific">Phytophthora fragariaefolia</name>
    <dbReference type="NCBI Taxonomy" id="1490495"/>
    <lineage>
        <taxon>Eukaryota</taxon>
        <taxon>Sar</taxon>
        <taxon>Stramenopiles</taxon>
        <taxon>Oomycota</taxon>
        <taxon>Peronosporomycetes</taxon>
        <taxon>Peronosporales</taxon>
        <taxon>Peronosporaceae</taxon>
        <taxon>Phytophthora</taxon>
    </lineage>
</organism>
<keyword evidence="3" id="KW-1185">Reference proteome</keyword>
<evidence type="ECO:0000313" key="3">
    <source>
        <dbReference type="Proteomes" id="UP001165121"/>
    </source>
</evidence>
<name>A0A9W6X3R0_9STRA</name>
<feature type="region of interest" description="Disordered" evidence="1">
    <location>
        <begin position="21"/>
        <end position="78"/>
    </location>
</feature>
<feature type="compositionally biased region" description="Polar residues" evidence="1">
    <location>
        <begin position="58"/>
        <end position="78"/>
    </location>
</feature>
<dbReference type="OrthoDB" id="10307852at2759"/>